<keyword evidence="13" id="KW-1185">Reference proteome</keyword>
<feature type="domain" description="PDEase" evidence="11">
    <location>
        <begin position="36"/>
        <end position="357"/>
    </location>
</feature>
<feature type="binding site" evidence="8">
    <location>
        <position position="153"/>
    </location>
    <ligand>
        <name>Zn(2+)</name>
        <dbReference type="ChEBI" id="CHEBI:29105"/>
        <label>2</label>
    </ligand>
</feature>
<feature type="region of interest" description="Disordered" evidence="10">
    <location>
        <begin position="769"/>
        <end position="792"/>
    </location>
</feature>
<dbReference type="Gene3D" id="1.10.1300.10">
    <property type="entry name" value="3'5'-cyclic nucleotide phosphodiesterase, catalytic domain"/>
    <property type="match status" value="1"/>
</dbReference>
<feature type="binding site" evidence="8">
    <location>
        <position position="261"/>
    </location>
    <ligand>
        <name>Zn(2+)</name>
        <dbReference type="ChEBI" id="CHEBI:29105"/>
        <label>1</label>
    </ligand>
</feature>
<feature type="binding site" evidence="8">
    <location>
        <position position="152"/>
    </location>
    <ligand>
        <name>Zn(2+)</name>
        <dbReference type="ChEBI" id="CHEBI:29105"/>
        <label>1</label>
    </ligand>
</feature>
<dbReference type="InterPro" id="IPR023174">
    <property type="entry name" value="PDEase_CS"/>
</dbReference>
<dbReference type="Pfam" id="PF00233">
    <property type="entry name" value="PDEase_I"/>
    <property type="match status" value="1"/>
</dbReference>
<proteinExistence type="inferred from homology"/>
<organism evidence="12 13">
    <name type="scientific">Brassicogethes aeneus</name>
    <name type="common">Rape pollen beetle</name>
    <name type="synonym">Meligethes aeneus</name>
    <dbReference type="NCBI Taxonomy" id="1431903"/>
    <lineage>
        <taxon>Eukaryota</taxon>
        <taxon>Metazoa</taxon>
        <taxon>Ecdysozoa</taxon>
        <taxon>Arthropoda</taxon>
        <taxon>Hexapoda</taxon>
        <taxon>Insecta</taxon>
        <taxon>Pterygota</taxon>
        <taxon>Neoptera</taxon>
        <taxon>Endopterygota</taxon>
        <taxon>Coleoptera</taxon>
        <taxon>Polyphaga</taxon>
        <taxon>Cucujiformia</taxon>
        <taxon>Nitidulidae</taxon>
        <taxon>Meligethinae</taxon>
        <taxon>Brassicogethes</taxon>
    </lineage>
</organism>
<feature type="compositionally biased region" description="Low complexity" evidence="10">
    <location>
        <begin position="475"/>
        <end position="487"/>
    </location>
</feature>
<comment type="similarity">
    <text evidence="5">Belongs to the cyclic nucleotide phosphodiesterase family. PDE7 subfamily.</text>
</comment>
<evidence type="ECO:0000256" key="4">
    <source>
        <dbReference type="ARBA" id="ARBA00022801"/>
    </source>
</evidence>
<feature type="region of interest" description="Disordered" evidence="10">
    <location>
        <begin position="351"/>
        <end position="404"/>
    </location>
</feature>
<evidence type="ECO:0000256" key="9">
    <source>
        <dbReference type="RuleBase" id="RU363067"/>
    </source>
</evidence>
<feature type="region of interest" description="Disordered" evidence="10">
    <location>
        <begin position="522"/>
        <end position="545"/>
    </location>
</feature>
<accession>A0A9P0AQT1</accession>
<feature type="compositionally biased region" description="Polar residues" evidence="10">
    <location>
        <begin position="448"/>
        <end position="461"/>
    </location>
</feature>
<dbReference type="InterPro" id="IPR002073">
    <property type="entry name" value="PDEase_catalytic_dom"/>
</dbReference>
<dbReference type="PANTHER" id="PTHR11347">
    <property type="entry name" value="CYCLIC NUCLEOTIDE PHOSPHODIESTERASE"/>
    <property type="match status" value="1"/>
</dbReference>
<feature type="binding site" evidence="7">
    <location>
        <position position="153"/>
    </location>
    <ligand>
        <name>AMP</name>
        <dbReference type="ChEBI" id="CHEBI:456215"/>
    </ligand>
</feature>
<reference evidence="12" key="1">
    <citation type="submission" date="2021-12" db="EMBL/GenBank/DDBJ databases">
        <authorList>
            <person name="King R."/>
        </authorList>
    </citation>
    <scope>NUCLEOTIDE SEQUENCE</scope>
</reference>
<evidence type="ECO:0000313" key="12">
    <source>
        <dbReference type="EMBL" id="CAH0547230.1"/>
    </source>
</evidence>
<feature type="region of interest" description="Disordered" evidence="10">
    <location>
        <begin position="562"/>
        <end position="693"/>
    </location>
</feature>
<evidence type="ECO:0000313" key="13">
    <source>
        <dbReference type="Proteomes" id="UP001154078"/>
    </source>
</evidence>
<feature type="compositionally biased region" description="Basic residues" evidence="10">
    <location>
        <begin position="771"/>
        <end position="782"/>
    </location>
</feature>
<dbReference type="GO" id="GO:0004115">
    <property type="term" value="F:3',5'-cyclic-AMP phosphodiesterase activity"/>
    <property type="evidence" value="ECO:0007669"/>
    <property type="project" value="UniProtKB-EC"/>
</dbReference>
<keyword evidence="3 8" id="KW-0479">Metal-binding</keyword>
<feature type="binding site" evidence="8">
    <location>
        <position position="116"/>
    </location>
    <ligand>
        <name>Zn(2+)</name>
        <dbReference type="ChEBI" id="CHEBI:29105"/>
        <label>1</label>
    </ligand>
</feature>
<dbReference type="PRINTS" id="PR00387">
    <property type="entry name" value="PDIESTERASE1"/>
</dbReference>
<comment type="catalytic activity">
    <reaction evidence="1">
        <text>3',5'-cyclic AMP + H2O = AMP + H(+)</text>
        <dbReference type="Rhea" id="RHEA:25277"/>
        <dbReference type="ChEBI" id="CHEBI:15377"/>
        <dbReference type="ChEBI" id="CHEBI:15378"/>
        <dbReference type="ChEBI" id="CHEBI:58165"/>
        <dbReference type="ChEBI" id="CHEBI:456215"/>
        <dbReference type="EC" id="3.1.4.53"/>
    </reaction>
</comment>
<protein>
    <recommendedName>
        <fullName evidence="9">Phosphodiesterase</fullName>
        <ecNumber evidence="9">3.1.4.-</ecNumber>
    </recommendedName>
</protein>
<dbReference type="SUPFAM" id="SSF109604">
    <property type="entry name" value="HD-domain/PDEase-like"/>
    <property type="match status" value="1"/>
</dbReference>
<dbReference type="FunFam" id="1.10.1300.10:FF:000004">
    <property type="entry name" value="Phosphodiesterase"/>
    <property type="match status" value="1"/>
</dbReference>
<evidence type="ECO:0000256" key="2">
    <source>
        <dbReference type="ARBA" id="ARBA00004703"/>
    </source>
</evidence>
<comment type="pathway">
    <text evidence="2">Purine metabolism; 3',5'-cyclic AMP degradation; AMP from 3',5'-cyclic AMP: step 1/1.</text>
</comment>
<evidence type="ECO:0000256" key="6">
    <source>
        <dbReference type="PIRSR" id="PIRSR623088-1"/>
    </source>
</evidence>
<evidence type="ECO:0000256" key="8">
    <source>
        <dbReference type="PIRSR" id="PIRSR623088-3"/>
    </source>
</evidence>
<feature type="compositionally biased region" description="Acidic residues" evidence="10">
    <location>
        <begin position="360"/>
        <end position="378"/>
    </location>
</feature>
<dbReference type="EMBL" id="OV121132">
    <property type="protein sequence ID" value="CAH0547230.1"/>
    <property type="molecule type" value="Genomic_DNA"/>
</dbReference>
<evidence type="ECO:0000256" key="7">
    <source>
        <dbReference type="PIRSR" id="PIRSR623088-2"/>
    </source>
</evidence>
<evidence type="ECO:0000256" key="3">
    <source>
        <dbReference type="ARBA" id="ARBA00022723"/>
    </source>
</evidence>
<dbReference type="InterPro" id="IPR036971">
    <property type="entry name" value="PDEase_catalytic_dom_sf"/>
</dbReference>
<dbReference type="InterPro" id="IPR023088">
    <property type="entry name" value="PDEase"/>
</dbReference>
<dbReference type="OrthoDB" id="189220at2759"/>
<feature type="active site" description="Proton donor" evidence="6">
    <location>
        <position position="112"/>
    </location>
</feature>
<dbReference type="PROSITE" id="PS00126">
    <property type="entry name" value="PDEASE_I_1"/>
    <property type="match status" value="1"/>
</dbReference>
<feature type="binding site" evidence="7">
    <location>
        <position position="261"/>
    </location>
    <ligand>
        <name>AMP</name>
        <dbReference type="ChEBI" id="CHEBI:456215"/>
    </ligand>
</feature>
<feature type="binding site" evidence="7">
    <location>
        <begin position="112"/>
        <end position="116"/>
    </location>
    <ligand>
        <name>AMP</name>
        <dbReference type="ChEBI" id="CHEBI:456215"/>
    </ligand>
</feature>
<keyword evidence="4 9" id="KW-0378">Hydrolase</keyword>
<dbReference type="AlphaFoldDB" id="A0A9P0AQT1"/>
<dbReference type="GO" id="GO:0007165">
    <property type="term" value="P:signal transduction"/>
    <property type="evidence" value="ECO:0007669"/>
    <property type="project" value="InterPro"/>
</dbReference>
<evidence type="ECO:0000256" key="1">
    <source>
        <dbReference type="ARBA" id="ARBA00000621"/>
    </source>
</evidence>
<dbReference type="EC" id="3.1.4.-" evidence="9"/>
<sequence>MGSSPTPACSGKFLTMHKRRRKKLTTRSLSQDNAILDDIHHGQVQKILNRSSKWAFNAFTLETVAGGRSLPVFCVHLFHYYGLLDHFHLDVVHVWKLFTLIEEGYHSTNPYHNSIHATDVTQAMHCFLQESKIRQHLTPVEIMAAIIGAVAHDLDHPGVNQHFLITTKNHLAQLYQNMSVLENHHWRSAVGCLLESGVANQLIPYRDELEKQIRDLILATDINRQNEFLTQFKKHLDEKTLDLRKPGDRNFILQIALKCADISNPTRPWDISRKWSLKVCDEFFRQGEFERKLNLPVTSICDQQSTSIAKIQVGFFRIVVFPLFYEWHRFLESDLSNHMMNILESNRQKWEEQERKENAEETQTELSDAEPDISEDEEATKRSSEAISIIETIPPPPPPPRDIRRQSLAVPTLESTLGVRRHSVPVNMEQSLPRTIYRRESLPLNKGSKATVSPQTESRASSGLREEDEMQRFGSSSDISSSSPHYSSAEEQPERPLSAENLLPEPTIASMTSNAEVGRLSSVLQGNNPPAKYLTRQQTFPPPQPFMRMRYMSATVEMSTCKETVHEDSQSSSSQSSRENISANNKTQYTIPSIAVLSPNNSRPPDFLLPEGPAPQKSSFANNKRETEAADKEKVCKMVKLTEPGQRYEKENVDPRRTNGSLSKRRGSAPVSLPLAKPDENMPPAGGGMDSDTQSLRRGSVPIEIAHYQSYEDENSDPVINITPVETTRMFWQYQRRGSAPLDLPPLVGGGNGGMLDRRELTRHTSLNGKAGRRKKQLRRRSSGGPETVCLSDAHSETLSRLLLRRPENSDALLARRRGSLPIEVLTVGHSVF</sequence>
<dbReference type="GO" id="GO:0046872">
    <property type="term" value="F:metal ion binding"/>
    <property type="evidence" value="ECO:0007669"/>
    <property type="project" value="UniProtKB-KW"/>
</dbReference>
<dbReference type="CDD" id="cd00077">
    <property type="entry name" value="HDc"/>
    <property type="match status" value="1"/>
</dbReference>
<comment type="cofactor">
    <cofactor evidence="9">
        <name>a divalent metal cation</name>
        <dbReference type="ChEBI" id="CHEBI:60240"/>
    </cofactor>
    <text evidence="9">Binds 2 divalent metal cations per subunit. Site 1 may preferentially bind zinc ions, while site 2 has a preference for magnesium and/or manganese ions.</text>
</comment>
<name>A0A9P0AQT1_BRAAE</name>
<feature type="compositionally biased region" description="Basic and acidic residues" evidence="10">
    <location>
        <begin position="646"/>
        <end position="657"/>
    </location>
</feature>
<evidence type="ECO:0000256" key="10">
    <source>
        <dbReference type="SAM" id="MobiDB-lite"/>
    </source>
</evidence>
<feature type="binding site" evidence="7">
    <location>
        <position position="312"/>
    </location>
    <ligand>
        <name>AMP</name>
        <dbReference type="ChEBI" id="CHEBI:456215"/>
    </ligand>
</feature>
<dbReference type="Proteomes" id="UP001154078">
    <property type="component" value="Chromosome 1"/>
</dbReference>
<gene>
    <name evidence="12" type="ORF">MELIAE_LOCUS1261</name>
</gene>
<feature type="compositionally biased region" description="Polar residues" evidence="10">
    <location>
        <begin position="578"/>
        <end position="591"/>
    </location>
</feature>
<evidence type="ECO:0000259" key="11">
    <source>
        <dbReference type="PROSITE" id="PS51845"/>
    </source>
</evidence>
<feature type="compositionally biased region" description="Basic and acidic residues" evidence="10">
    <location>
        <begin position="623"/>
        <end position="636"/>
    </location>
</feature>
<feature type="binding site" evidence="8">
    <location>
        <position position="153"/>
    </location>
    <ligand>
        <name>Zn(2+)</name>
        <dbReference type="ChEBI" id="CHEBI:29105"/>
        <label>1</label>
    </ligand>
</feature>
<dbReference type="SMART" id="SM00471">
    <property type="entry name" value="HDc"/>
    <property type="match status" value="1"/>
</dbReference>
<dbReference type="PROSITE" id="PS51845">
    <property type="entry name" value="PDEASE_I_2"/>
    <property type="match status" value="1"/>
</dbReference>
<evidence type="ECO:0000256" key="5">
    <source>
        <dbReference type="ARBA" id="ARBA00061458"/>
    </source>
</evidence>
<dbReference type="InterPro" id="IPR003607">
    <property type="entry name" value="HD/PDEase_dom"/>
</dbReference>
<feature type="region of interest" description="Disordered" evidence="10">
    <location>
        <begin position="437"/>
        <end position="496"/>
    </location>
</feature>